<evidence type="ECO:0000313" key="2">
    <source>
        <dbReference type="EMBL" id="XFU26488.1"/>
    </source>
</evidence>
<evidence type="ECO:0000313" key="3">
    <source>
        <dbReference type="Proteomes" id="UP001470809"/>
    </source>
</evidence>
<name>A0ABZ3JC74_9RHOB</name>
<gene>
    <name evidence="2" type="ORF">AABB31_23265</name>
</gene>
<keyword evidence="3" id="KW-1185">Reference proteome</keyword>
<feature type="domain" description="Putative zinc ribbon" evidence="1">
    <location>
        <begin position="4"/>
        <end position="83"/>
    </location>
</feature>
<proteinExistence type="predicted"/>
<evidence type="ECO:0000259" key="1">
    <source>
        <dbReference type="Pfam" id="PF12674"/>
    </source>
</evidence>
<accession>A0ABZ3JC74</accession>
<dbReference type="EMBL" id="CP151767">
    <property type="protein sequence ID" value="XFU26488.1"/>
    <property type="molecule type" value="Genomic_DNA"/>
</dbReference>
<dbReference type="Pfam" id="PF12674">
    <property type="entry name" value="Zn_ribbon_2"/>
    <property type="match status" value="1"/>
</dbReference>
<sequence length="84" mass="9418">MGQICQSCAMPMNKDPAGGGTEADGSRSAKYCSLCYDEGRFRMPDIDVAGMQAFCIEALQKKGMPRFMGWVFTRSLPRLERWKT</sequence>
<dbReference type="RefSeq" id="WP_373635035.1">
    <property type="nucleotide sequence ID" value="NZ_CP151767.2"/>
</dbReference>
<dbReference type="Proteomes" id="UP001470809">
    <property type="component" value="Chromosome"/>
</dbReference>
<reference evidence="2" key="1">
    <citation type="submission" date="2024-08" db="EMBL/GenBank/DDBJ databases">
        <title>Phylogenomic analyses of a clade within the roseobacter group suggest taxonomic reassignments of species of the genera Aestuariivita, Citreicella, Loktanella, Nautella, Pelagibaca, Ruegeria, Thalassobius, Thiobacimonas and Tropicibacter, and the proposal o.</title>
        <authorList>
            <person name="Jeon C.O."/>
        </authorList>
    </citation>
    <scope>NUCLEOTIDE SEQUENCE</scope>
    <source>
        <strain evidence="2">SS1-5</strain>
    </source>
</reference>
<organism evidence="2 3">
    <name type="scientific">Yoonia rhodophyticola</name>
    <dbReference type="NCBI Taxonomy" id="3137370"/>
    <lineage>
        <taxon>Bacteria</taxon>
        <taxon>Pseudomonadati</taxon>
        <taxon>Pseudomonadota</taxon>
        <taxon>Alphaproteobacteria</taxon>
        <taxon>Rhodobacterales</taxon>
        <taxon>Paracoccaceae</taxon>
        <taxon>Yoonia</taxon>
    </lineage>
</organism>
<dbReference type="InterPro" id="IPR025868">
    <property type="entry name" value="Zn_ribbon_dom_put"/>
</dbReference>
<protein>
    <submittedName>
        <fullName evidence="2">Zinc ribbon domain-containing protein</fullName>
    </submittedName>
</protein>